<dbReference type="EMBL" id="LAZR01057430">
    <property type="protein sequence ID" value="KKK72088.1"/>
    <property type="molecule type" value="Genomic_DNA"/>
</dbReference>
<accession>A0A0F8XT07</accession>
<proteinExistence type="predicted"/>
<evidence type="ECO:0000256" key="1">
    <source>
        <dbReference type="SAM" id="MobiDB-lite"/>
    </source>
</evidence>
<reference evidence="2" key="1">
    <citation type="journal article" date="2015" name="Nature">
        <title>Complex archaea that bridge the gap between prokaryotes and eukaryotes.</title>
        <authorList>
            <person name="Spang A."/>
            <person name="Saw J.H."/>
            <person name="Jorgensen S.L."/>
            <person name="Zaremba-Niedzwiedzka K."/>
            <person name="Martijn J."/>
            <person name="Lind A.E."/>
            <person name="van Eijk R."/>
            <person name="Schleper C."/>
            <person name="Guy L."/>
            <person name="Ettema T.J."/>
        </authorList>
    </citation>
    <scope>NUCLEOTIDE SEQUENCE</scope>
</reference>
<protein>
    <submittedName>
        <fullName evidence="2">Uncharacterized protein</fullName>
    </submittedName>
</protein>
<dbReference type="AlphaFoldDB" id="A0A0F8XT07"/>
<feature type="region of interest" description="Disordered" evidence="1">
    <location>
        <begin position="33"/>
        <end position="64"/>
    </location>
</feature>
<organism evidence="2">
    <name type="scientific">marine sediment metagenome</name>
    <dbReference type="NCBI Taxonomy" id="412755"/>
    <lineage>
        <taxon>unclassified sequences</taxon>
        <taxon>metagenomes</taxon>
        <taxon>ecological metagenomes</taxon>
    </lineage>
</organism>
<sequence>MALADWHVPPDYIVNNWSEELFSLMAKKRNERIKAQPKPGENVRQITVRDLKPNYGEQPEGETE</sequence>
<comment type="caution">
    <text evidence="2">The sequence shown here is derived from an EMBL/GenBank/DDBJ whole genome shotgun (WGS) entry which is preliminary data.</text>
</comment>
<evidence type="ECO:0000313" key="2">
    <source>
        <dbReference type="EMBL" id="KKK72088.1"/>
    </source>
</evidence>
<name>A0A0F8XT07_9ZZZZ</name>
<gene>
    <name evidence="2" type="ORF">LCGC14_2907390</name>
</gene>